<dbReference type="OMA" id="CAYENPN"/>
<dbReference type="EMBL" id="BEZZ01028535">
    <property type="protein sequence ID" value="GCC39826.1"/>
    <property type="molecule type" value="Genomic_DNA"/>
</dbReference>
<dbReference type="UniPathway" id="UPA00242"/>
<evidence type="ECO:0000313" key="15">
    <source>
        <dbReference type="Proteomes" id="UP000287033"/>
    </source>
</evidence>
<dbReference type="Pfam" id="PF00349">
    <property type="entry name" value="Hexokinase_1"/>
    <property type="match status" value="1"/>
</dbReference>
<gene>
    <name evidence="14" type="ORF">chiPu_0023880</name>
</gene>
<dbReference type="GO" id="GO:0001678">
    <property type="term" value="P:intracellular glucose homeostasis"/>
    <property type="evidence" value="ECO:0007669"/>
    <property type="project" value="InterPro"/>
</dbReference>
<evidence type="ECO:0000259" key="13">
    <source>
        <dbReference type="Pfam" id="PF00349"/>
    </source>
</evidence>
<evidence type="ECO:0000256" key="9">
    <source>
        <dbReference type="ARBA" id="ARBA00044613"/>
    </source>
</evidence>
<evidence type="ECO:0000256" key="1">
    <source>
        <dbReference type="ARBA" id="ARBA00004888"/>
    </source>
</evidence>
<comment type="catalytic activity">
    <reaction evidence="10">
        <text>D-fructose + ATP = D-fructose 6-phosphate + ADP + H(+)</text>
        <dbReference type="Rhea" id="RHEA:16125"/>
        <dbReference type="ChEBI" id="CHEBI:15378"/>
        <dbReference type="ChEBI" id="CHEBI:30616"/>
        <dbReference type="ChEBI" id="CHEBI:37721"/>
        <dbReference type="ChEBI" id="CHEBI:61527"/>
        <dbReference type="ChEBI" id="CHEBI:456216"/>
        <dbReference type="EC" id="2.7.1.1"/>
    </reaction>
    <physiologicalReaction direction="left-to-right" evidence="10">
        <dbReference type="Rhea" id="RHEA:16126"/>
    </physiologicalReaction>
</comment>
<evidence type="ECO:0000313" key="14">
    <source>
        <dbReference type="EMBL" id="GCC39826.1"/>
    </source>
</evidence>
<dbReference type="InterPro" id="IPR001312">
    <property type="entry name" value="Hexokinase"/>
</dbReference>
<dbReference type="Gene3D" id="3.30.420.40">
    <property type="match status" value="1"/>
</dbReference>
<evidence type="ECO:0000256" key="8">
    <source>
        <dbReference type="ARBA" id="ARBA00023152"/>
    </source>
</evidence>
<feature type="domain" description="Hexokinase N-terminal" evidence="13">
    <location>
        <begin position="2"/>
        <end position="54"/>
    </location>
</feature>
<dbReference type="GO" id="GO:0008865">
    <property type="term" value="F:fructokinase activity"/>
    <property type="evidence" value="ECO:0007669"/>
    <property type="project" value="TreeGrafter"/>
</dbReference>
<dbReference type="GO" id="GO:0005524">
    <property type="term" value="F:ATP binding"/>
    <property type="evidence" value="ECO:0007669"/>
    <property type="project" value="UniProtKB-UniRule"/>
</dbReference>
<reference evidence="14 15" key="1">
    <citation type="journal article" date="2018" name="Nat. Ecol. Evol.">
        <title>Shark genomes provide insights into elasmobranch evolution and the origin of vertebrates.</title>
        <authorList>
            <person name="Hara Y"/>
            <person name="Yamaguchi K"/>
            <person name="Onimaru K"/>
            <person name="Kadota M"/>
            <person name="Koyanagi M"/>
            <person name="Keeley SD"/>
            <person name="Tatsumi K"/>
            <person name="Tanaka K"/>
            <person name="Motone F"/>
            <person name="Kageyama Y"/>
            <person name="Nozu R"/>
            <person name="Adachi N"/>
            <person name="Nishimura O"/>
            <person name="Nakagawa R"/>
            <person name="Tanegashima C"/>
            <person name="Kiyatake I"/>
            <person name="Matsumoto R"/>
            <person name="Murakumo K"/>
            <person name="Nishida K"/>
            <person name="Terakita A"/>
            <person name="Kuratani S"/>
            <person name="Sato K"/>
            <person name="Hyodo S Kuraku.S."/>
        </authorList>
    </citation>
    <scope>NUCLEOTIDE SEQUENCE [LARGE SCALE GENOMIC DNA]</scope>
</reference>
<protein>
    <recommendedName>
        <fullName evidence="12">Phosphotransferase</fullName>
        <ecNumber evidence="12">2.7.1.-</ecNumber>
    </recommendedName>
</protein>
<evidence type="ECO:0000256" key="5">
    <source>
        <dbReference type="ARBA" id="ARBA00022741"/>
    </source>
</evidence>
<evidence type="ECO:0000256" key="4">
    <source>
        <dbReference type="ARBA" id="ARBA00022679"/>
    </source>
</evidence>
<comment type="caution">
    <text evidence="14">The sequence shown here is derived from an EMBL/GenBank/DDBJ whole genome shotgun (WGS) entry which is preliminary data.</text>
</comment>
<comment type="similarity">
    <text evidence="3 12">Belongs to the hexokinase family.</text>
</comment>
<keyword evidence="6 12" id="KW-0418">Kinase</keyword>
<comment type="catalytic activity">
    <reaction evidence="11">
        <text>D-glucose + ATP = D-glucose 6-phosphate + ADP + H(+)</text>
        <dbReference type="Rhea" id="RHEA:17825"/>
        <dbReference type="ChEBI" id="CHEBI:4167"/>
        <dbReference type="ChEBI" id="CHEBI:15378"/>
        <dbReference type="ChEBI" id="CHEBI:30616"/>
        <dbReference type="ChEBI" id="CHEBI:61548"/>
        <dbReference type="ChEBI" id="CHEBI:456216"/>
        <dbReference type="EC" id="2.7.1.1"/>
    </reaction>
    <physiologicalReaction direction="left-to-right" evidence="11">
        <dbReference type="Rhea" id="RHEA:17826"/>
    </physiologicalReaction>
</comment>
<dbReference type="InterPro" id="IPR022672">
    <property type="entry name" value="Hexokinase_N"/>
</dbReference>
<dbReference type="GO" id="GO:0005739">
    <property type="term" value="C:mitochondrion"/>
    <property type="evidence" value="ECO:0007669"/>
    <property type="project" value="TreeGrafter"/>
</dbReference>
<dbReference type="Proteomes" id="UP000287033">
    <property type="component" value="Unassembled WGS sequence"/>
</dbReference>
<dbReference type="SUPFAM" id="SSF53067">
    <property type="entry name" value="Actin-like ATPase domain"/>
    <property type="match status" value="1"/>
</dbReference>
<proteinExistence type="inferred from homology"/>
<dbReference type="EC" id="2.7.1.-" evidence="12"/>
<dbReference type="GO" id="GO:0006006">
    <property type="term" value="P:glucose metabolic process"/>
    <property type="evidence" value="ECO:0007669"/>
    <property type="project" value="TreeGrafter"/>
</dbReference>
<comment type="catalytic activity">
    <reaction evidence="9">
        <text>a D-hexose + ATP = a D-hexose 6-phosphate + ADP + H(+)</text>
        <dbReference type="Rhea" id="RHEA:22740"/>
        <dbReference type="ChEBI" id="CHEBI:4194"/>
        <dbReference type="ChEBI" id="CHEBI:15378"/>
        <dbReference type="ChEBI" id="CHEBI:30616"/>
        <dbReference type="ChEBI" id="CHEBI:229467"/>
        <dbReference type="ChEBI" id="CHEBI:456216"/>
        <dbReference type="EC" id="2.7.1.1"/>
    </reaction>
    <physiologicalReaction direction="left-to-right" evidence="9">
        <dbReference type="Rhea" id="RHEA:22741"/>
    </physiologicalReaction>
</comment>
<dbReference type="GO" id="GO:0006096">
    <property type="term" value="P:glycolytic process"/>
    <property type="evidence" value="ECO:0007669"/>
    <property type="project" value="UniProtKB-KW"/>
</dbReference>
<evidence type="ECO:0000256" key="3">
    <source>
        <dbReference type="ARBA" id="ARBA00009225"/>
    </source>
</evidence>
<dbReference type="PRINTS" id="PR00475">
    <property type="entry name" value="HEXOKINASE"/>
</dbReference>
<dbReference type="GO" id="GO:0004340">
    <property type="term" value="F:glucokinase activity"/>
    <property type="evidence" value="ECO:0007669"/>
    <property type="project" value="TreeGrafter"/>
</dbReference>
<feature type="non-terminal residue" evidence="14">
    <location>
        <position position="1"/>
    </location>
</feature>
<dbReference type="STRING" id="137246.A0A401TAX4"/>
<evidence type="ECO:0000256" key="10">
    <source>
        <dbReference type="ARBA" id="ARBA00047905"/>
    </source>
</evidence>
<keyword evidence="15" id="KW-1185">Reference proteome</keyword>
<evidence type="ECO:0000256" key="2">
    <source>
        <dbReference type="ARBA" id="ARBA00005028"/>
    </source>
</evidence>
<evidence type="ECO:0000256" key="11">
    <source>
        <dbReference type="ARBA" id="ARBA00048160"/>
    </source>
</evidence>
<comment type="pathway">
    <text evidence="1">Carbohydrate degradation; glycolysis; D-glyceraldehyde 3-phosphate and glycerone phosphate from D-glucose: step 1/4.</text>
</comment>
<feature type="non-terminal residue" evidence="14">
    <location>
        <position position="65"/>
    </location>
</feature>
<dbReference type="FunFam" id="3.30.420.40:FF:000805">
    <property type="entry name" value="Hexokinase-2"/>
    <property type="match status" value="1"/>
</dbReference>
<organism evidence="14 15">
    <name type="scientific">Chiloscyllium punctatum</name>
    <name type="common">Brownbanded bambooshark</name>
    <name type="synonym">Hemiscyllium punctatum</name>
    <dbReference type="NCBI Taxonomy" id="137246"/>
    <lineage>
        <taxon>Eukaryota</taxon>
        <taxon>Metazoa</taxon>
        <taxon>Chordata</taxon>
        <taxon>Craniata</taxon>
        <taxon>Vertebrata</taxon>
        <taxon>Chondrichthyes</taxon>
        <taxon>Elasmobranchii</taxon>
        <taxon>Galeomorphii</taxon>
        <taxon>Galeoidea</taxon>
        <taxon>Orectolobiformes</taxon>
        <taxon>Hemiscylliidae</taxon>
        <taxon>Chiloscyllium</taxon>
    </lineage>
</organism>
<accession>A0A401TAX4</accession>
<sequence>SILVHWTKGFKASGVEGRDVVALLRQAITRRGDFDIDVVSVVNDTVGTMMTCGYDDHNCEIGLIV</sequence>
<dbReference type="GO" id="GO:0005829">
    <property type="term" value="C:cytosol"/>
    <property type="evidence" value="ECO:0007669"/>
    <property type="project" value="TreeGrafter"/>
</dbReference>
<dbReference type="GO" id="GO:0005536">
    <property type="term" value="F:D-glucose binding"/>
    <property type="evidence" value="ECO:0007669"/>
    <property type="project" value="InterPro"/>
</dbReference>
<name>A0A401TAX4_CHIPU</name>
<keyword evidence="8 12" id="KW-0324">Glycolysis</keyword>
<evidence type="ECO:0000256" key="12">
    <source>
        <dbReference type="RuleBase" id="RU362007"/>
    </source>
</evidence>
<dbReference type="PANTHER" id="PTHR19443">
    <property type="entry name" value="HEXOKINASE"/>
    <property type="match status" value="1"/>
</dbReference>
<dbReference type="PANTHER" id="PTHR19443:SF4">
    <property type="entry name" value="HEXOKINASE-2"/>
    <property type="match status" value="1"/>
</dbReference>
<comment type="pathway">
    <text evidence="2">Carbohydrate metabolism; hexose metabolism.</text>
</comment>
<evidence type="ECO:0000256" key="6">
    <source>
        <dbReference type="ARBA" id="ARBA00022777"/>
    </source>
</evidence>
<dbReference type="PROSITE" id="PS51748">
    <property type="entry name" value="HEXOKINASE_2"/>
    <property type="match status" value="1"/>
</dbReference>
<dbReference type="AlphaFoldDB" id="A0A401TAX4"/>
<dbReference type="InterPro" id="IPR043129">
    <property type="entry name" value="ATPase_NBD"/>
</dbReference>
<dbReference type="OrthoDB" id="419537at2759"/>
<keyword evidence="5 12" id="KW-0547">Nucleotide-binding</keyword>
<keyword evidence="4 12" id="KW-0808">Transferase</keyword>
<keyword evidence="7 12" id="KW-0067">ATP-binding</keyword>
<evidence type="ECO:0000256" key="7">
    <source>
        <dbReference type="ARBA" id="ARBA00022840"/>
    </source>
</evidence>